<evidence type="ECO:0000256" key="4">
    <source>
        <dbReference type="ARBA" id="ARBA00022692"/>
    </source>
</evidence>
<dbReference type="PROSITE" id="PS50893">
    <property type="entry name" value="ABC_TRANSPORTER_2"/>
    <property type="match status" value="1"/>
</dbReference>
<dbReference type="PANTHER" id="PTHR24221:SF654">
    <property type="entry name" value="ATP-BINDING CASSETTE SUB-FAMILY B MEMBER 6"/>
    <property type="match status" value="1"/>
</dbReference>
<dbReference type="InterPro" id="IPR011527">
    <property type="entry name" value="ABC1_TM_dom"/>
</dbReference>
<reference evidence="12 13" key="1">
    <citation type="journal article" date="2019" name="Int. J. Syst. Evol. Microbiol.">
        <title>The Global Catalogue of Microorganisms (GCM) 10K type strain sequencing project: providing services to taxonomists for standard genome sequencing and annotation.</title>
        <authorList>
            <consortium name="The Broad Institute Genomics Platform"/>
            <consortium name="The Broad Institute Genome Sequencing Center for Infectious Disease"/>
            <person name="Wu L."/>
            <person name="Ma J."/>
        </authorList>
    </citation>
    <scope>NUCLEOTIDE SEQUENCE [LARGE SCALE GENOMIC DNA]</scope>
    <source>
        <strain evidence="12 13">JCM 19585</strain>
    </source>
</reference>
<dbReference type="FunFam" id="3.40.50.300:FF:000221">
    <property type="entry name" value="Multidrug ABC transporter ATP-binding protein"/>
    <property type="match status" value="1"/>
</dbReference>
<dbReference type="SMART" id="SM00382">
    <property type="entry name" value="AAA"/>
    <property type="match status" value="1"/>
</dbReference>
<keyword evidence="8 9" id="KW-0472">Membrane</keyword>
<dbReference type="GO" id="GO:0005886">
    <property type="term" value="C:plasma membrane"/>
    <property type="evidence" value="ECO:0007669"/>
    <property type="project" value="UniProtKB-SubCell"/>
</dbReference>
<dbReference type="EMBL" id="BMPF01000003">
    <property type="protein sequence ID" value="GGL37526.1"/>
    <property type="molecule type" value="Genomic_DNA"/>
</dbReference>
<dbReference type="PANTHER" id="PTHR24221">
    <property type="entry name" value="ATP-BINDING CASSETTE SUB-FAMILY B"/>
    <property type="match status" value="1"/>
</dbReference>
<keyword evidence="5" id="KW-0547">Nucleotide-binding</keyword>
<dbReference type="InterPro" id="IPR003593">
    <property type="entry name" value="AAA+_ATPase"/>
</dbReference>
<evidence type="ECO:0000256" key="8">
    <source>
        <dbReference type="ARBA" id="ARBA00023136"/>
    </source>
</evidence>
<feature type="transmembrane region" description="Helical" evidence="9">
    <location>
        <begin position="42"/>
        <end position="62"/>
    </location>
</feature>
<feature type="transmembrane region" description="Helical" evidence="9">
    <location>
        <begin position="82"/>
        <end position="105"/>
    </location>
</feature>
<dbReference type="Gene3D" id="3.40.50.300">
    <property type="entry name" value="P-loop containing nucleotide triphosphate hydrolases"/>
    <property type="match status" value="1"/>
</dbReference>
<evidence type="ECO:0000313" key="13">
    <source>
        <dbReference type="Proteomes" id="UP000628840"/>
    </source>
</evidence>
<comment type="caution">
    <text evidence="12">The sequence shown here is derived from an EMBL/GenBank/DDBJ whole genome shotgun (WGS) entry which is preliminary data.</text>
</comment>
<evidence type="ECO:0000256" key="2">
    <source>
        <dbReference type="ARBA" id="ARBA00022448"/>
    </source>
</evidence>
<name>A0A830EWG3_9EURY</name>
<keyword evidence="6 12" id="KW-0067">ATP-binding</keyword>
<accession>A0A830EWG3</accession>
<dbReference type="PROSITE" id="PS00211">
    <property type="entry name" value="ABC_TRANSPORTER_1"/>
    <property type="match status" value="1"/>
</dbReference>
<dbReference type="InterPro" id="IPR039421">
    <property type="entry name" value="Type_1_exporter"/>
</dbReference>
<dbReference type="Gene3D" id="1.20.1560.10">
    <property type="entry name" value="ABC transporter type 1, transmembrane domain"/>
    <property type="match status" value="1"/>
</dbReference>
<evidence type="ECO:0000256" key="1">
    <source>
        <dbReference type="ARBA" id="ARBA00004651"/>
    </source>
</evidence>
<feature type="transmembrane region" description="Helical" evidence="9">
    <location>
        <begin position="276"/>
        <end position="295"/>
    </location>
</feature>
<evidence type="ECO:0000313" key="12">
    <source>
        <dbReference type="EMBL" id="GGL37526.1"/>
    </source>
</evidence>
<dbReference type="InterPro" id="IPR017871">
    <property type="entry name" value="ABC_transporter-like_CS"/>
</dbReference>
<evidence type="ECO:0000259" key="11">
    <source>
        <dbReference type="PROSITE" id="PS50929"/>
    </source>
</evidence>
<dbReference type="SUPFAM" id="SSF52540">
    <property type="entry name" value="P-loop containing nucleoside triphosphate hydrolases"/>
    <property type="match status" value="1"/>
</dbReference>
<evidence type="ECO:0000256" key="7">
    <source>
        <dbReference type="ARBA" id="ARBA00022989"/>
    </source>
</evidence>
<gene>
    <name evidence="12" type="ORF">GCM10009037_21350</name>
</gene>
<dbReference type="InterPro" id="IPR003439">
    <property type="entry name" value="ABC_transporter-like_ATP-bd"/>
</dbReference>
<dbReference type="PROSITE" id="PS50929">
    <property type="entry name" value="ABC_TM1F"/>
    <property type="match status" value="1"/>
</dbReference>
<dbReference type="GO" id="GO:0140359">
    <property type="term" value="F:ABC-type transporter activity"/>
    <property type="evidence" value="ECO:0007669"/>
    <property type="project" value="InterPro"/>
</dbReference>
<feature type="transmembrane region" description="Helical" evidence="9">
    <location>
        <begin position="159"/>
        <end position="182"/>
    </location>
</feature>
<dbReference type="GO" id="GO:0005524">
    <property type="term" value="F:ATP binding"/>
    <property type="evidence" value="ECO:0007669"/>
    <property type="project" value="UniProtKB-KW"/>
</dbReference>
<dbReference type="Pfam" id="PF00005">
    <property type="entry name" value="ABC_tran"/>
    <property type="match status" value="1"/>
</dbReference>
<organism evidence="12 13">
    <name type="scientific">Halarchaeum grantii</name>
    <dbReference type="NCBI Taxonomy" id="1193105"/>
    <lineage>
        <taxon>Archaea</taxon>
        <taxon>Methanobacteriati</taxon>
        <taxon>Methanobacteriota</taxon>
        <taxon>Stenosarchaea group</taxon>
        <taxon>Halobacteria</taxon>
        <taxon>Halobacteriales</taxon>
        <taxon>Halobacteriaceae</taxon>
    </lineage>
</organism>
<dbReference type="Proteomes" id="UP000628840">
    <property type="component" value="Unassembled WGS sequence"/>
</dbReference>
<dbReference type="Pfam" id="PF00664">
    <property type="entry name" value="ABC_membrane"/>
    <property type="match status" value="1"/>
</dbReference>
<feature type="transmembrane region" description="Helical" evidence="9">
    <location>
        <begin position="188"/>
        <end position="210"/>
    </location>
</feature>
<evidence type="ECO:0000256" key="9">
    <source>
        <dbReference type="SAM" id="Phobius"/>
    </source>
</evidence>
<keyword evidence="4 9" id="KW-0812">Transmembrane</keyword>
<evidence type="ECO:0000256" key="6">
    <source>
        <dbReference type="ARBA" id="ARBA00022840"/>
    </source>
</evidence>
<dbReference type="SUPFAM" id="SSF90123">
    <property type="entry name" value="ABC transporter transmembrane region"/>
    <property type="match status" value="1"/>
</dbReference>
<comment type="subcellular location">
    <subcellularLocation>
        <location evidence="1">Cell membrane</location>
        <topology evidence="1">Multi-pass membrane protein</topology>
    </subcellularLocation>
</comment>
<evidence type="ECO:0000259" key="10">
    <source>
        <dbReference type="PROSITE" id="PS50893"/>
    </source>
</evidence>
<dbReference type="CDD" id="cd18565">
    <property type="entry name" value="ABC_6TM_exporter_like"/>
    <property type="match status" value="1"/>
</dbReference>
<keyword evidence="13" id="KW-1185">Reference proteome</keyword>
<keyword evidence="3" id="KW-1003">Cell membrane</keyword>
<dbReference type="RefSeq" id="WP_229871192.1">
    <property type="nucleotide sequence ID" value="NZ_BMPF01000003.1"/>
</dbReference>
<dbReference type="GO" id="GO:0016887">
    <property type="term" value="F:ATP hydrolysis activity"/>
    <property type="evidence" value="ECO:0007669"/>
    <property type="project" value="InterPro"/>
</dbReference>
<dbReference type="AlphaFoldDB" id="A0A830EWG3"/>
<keyword evidence="2" id="KW-0813">Transport</keyword>
<evidence type="ECO:0000256" key="5">
    <source>
        <dbReference type="ARBA" id="ARBA00022741"/>
    </source>
</evidence>
<dbReference type="InterPro" id="IPR027417">
    <property type="entry name" value="P-loop_NTPase"/>
</dbReference>
<keyword evidence="7 9" id="KW-1133">Transmembrane helix</keyword>
<protein>
    <submittedName>
        <fullName evidence="12">Multidrug ABC transporter ATP-binding protein</fullName>
    </submittedName>
</protein>
<proteinExistence type="predicted"/>
<sequence>MDDDAGDGGTPRNPMWRLYAEHGGGNWEWAAGGAVATVVGRLFGLVPAYVVGLAVDSIFLGTRPFGLPFVPDAWLPPADARWAQVEVAVGVLLAATLAGAVLSWIDDYAWSVFAQRTQHGLRVAAYDRLQDLDLAFFTNRRTGELMSVLNNDVNALETFLADAVSSSLWILATIGGIGVVMVSLNAPLTLVALLPVPFLAVFTLVFARVIEPRYLSVREEIGDLNARLENTVSGIETVKTSSAERYESGRVASSSLAYLDSNLAAIRARITFFPGLNVISGVGFAVTFLAGAYWVLFGAPFGLAGTLTPGAFVTFVIYAQQFVWPIVQFGGIVDDYERAKAASTRVYGLRTQEREITDAPDAGDLDVTAGRVEFDDVSFAYRRPDPEAPEETLATEDVLRDVSFEAAGGETIGVVGPTGAGKSTLMKLLPRLYDPDSGAVRVDGTDVREVTLRSLRESVGYVSQDPFLFYGTVRENVRYGSFDASDADVEAATRRAQAHEFVERLPNGYETMVGERGVKLSGGQRQRLAIARAVLKDPPLLVLDEATSAVDTETEALIQRSLLDFAAGRTTFVIAHRLSTVRHADTILVVDDGRISERGTHEELLERDGLYANLWRVQAGEVESLPASFLERARERGDELVGGREEGDGEKR</sequence>
<dbReference type="InterPro" id="IPR036640">
    <property type="entry name" value="ABC1_TM_sf"/>
</dbReference>
<evidence type="ECO:0000256" key="3">
    <source>
        <dbReference type="ARBA" id="ARBA00022475"/>
    </source>
</evidence>
<feature type="domain" description="ABC transporter" evidence="10">
    <location>
        <begin position="372"/>
        <end position="617"/>
    </location>
</feature>
<feature type="domain" description="ABC transmembrane type-1" evidence="11">
    <location>
        <begin position="31"/>
        <end position="338"/>
    </location>
</feature>